<evidence type="ECO:0000313" key="3">
    <source>
        <dbReference type="Proteomes" id="UP001219537"/>
    </source>
</evidence>
<dbReference type="SUPFAM" id="SSF141868">
    <property type="entry name" value="EAL domain-like"/>
    <property type="match status" value="1"/>
</dbReference>
<dbReference type="PANTHER" id="PTHR33121:SF70">
    <property type="entry name" value="SIGNALING PROTEIN YKOW"/>
    <property type="match status" value="1"/>
</dbReference>
<dbReference type="InterPro" id="IPR050706">
    <property type="entry name" value="Cyclic-di-GMP_PDE-like"/>
</dbReference>
<reference evidence="2" key="1">
    <citation type="submission" date="2023-02" db="EMBL/GenBank/DDBJ databases">
        <title>Isolation, identification, and genome analysis of Vibrio campbellii in the Penaeus vannamei larvae stage.</title>
        <authorList>
            <person name="Huang T."/>
            <person name="Zhang B."/>
        </authorList>
    </citation>
    <scope>NUCLEOTIDE SEQUENCE</scope>
    <source>
        <strain evidence="2">20220413_1</strain>
    </source>
</reference>
<dbReference type="Pfam" id="PF00563">
    <property type="entry name" value="EAL"/>
    <property type="match status" value="1"/>
</dbReference>
<dbReference type="RefSeq" id="WP_274290335.1">
    <property type="nucleotide sequence ID" value="NZ_CP117988.1"/>
</dbReference>
<gene>
    <name evidence="2" type="ORF">PUN50_10365</name>
</gene>
<dbReference type="Gene3D" id="3.20.20.450">
    <property type="entry name" value="EAL domain"/>
    <property type="match status" value="1"/>
</dbReference>
<dbReference type="CDD" id="cd01948">
    <property type="entry name" value="EAL"/>
    <property type="match status" value="1"/>
</dbReference>
<dbReference type="PANTHER" id="PTHR33121">
    <property type="entry name" value="CYCLIC DI-GMP PHOSPHODIESTERASE PDEF"/>
    <property type="match status" value="1"/>
</dbReference>
<dbReference type="EMBL" id="CP117988">
    <property type="protein sequence ID" value="WDG07152.1"/>
    <property type="molecule type" value="Genomic_DNA"/>
</dbReference>
<sequence length="267" mass="31007">MKNSIREDECKTVFADIREGAFYPIFQPIYGLQRENQIGAEVLTRWNRPRCNEKSFRCIEEEGYANFFTQRLFKKLSTSLGELPESIRFISVNIPPSYLSSLSFFSDALPLLKACKRFGVTLWLEITEQTQYPAEVWNRAVFKMNLQLCQCLGVKIALDDFGRDNHRDESIIRYVAPDVIKLDRSLLRRQGAQYEKFWQRLASWKLQYKFDLVAEGIETSDELNFMKSLGICYAQGYYLHRPTVVADFCPKLCEYKPGGLAPTALWA</sequence>
<evidence type="ECO:0000259" key="1">
    <source>
        <dbReference type="PROSITE" id="PS50883"/>
    </source>
</evidence>
<protein>
    <submittedName>
        <fullName evidence="2">EAL domain-containing protein</fullName>
    </submittedName>
</protein>
<organism evidence="2 3">
    <name type="scientific">Vibrio campbellii</name>
    <dbReference type="NCBI Taxonomy" id="680"/>
    <lineage>
        <taxon>Bacteria</taxon>
        <taxon>Pseudomonadati</taxon>
        <taxon>Pseudomonadota</taxon>
        <taxon>Gammaproteobacteria</taxon>
        <taxon>Vibrionales</taxon>
        <taxon>Vibrionaceae</taxon>
        <taxon>Vibrio</taxon>
    </lineage>
</organism>
<dbReference type="GO" id="GO:0071111">
    <property type="term" value="F:cyclic-guanylate-specific phosphodiesterase activity"/>
    <property type="evidence" value="ECO:0007669"/>
    <property type="project" value="InterPro"/>
</dbReference>
<dbReference type="InterPro" id="IPR001633">
    <property type="entry name" value="EAL_dom"/>
</dbReference>
<evidence type="ECO:0000313" key="2">
    <source>
        <dbReference type="EMBL" id="WDG07152.1"/>
    </source>
</evidence>
<dbReference type="Proteomes" id="UP001219537">
    <property type="component" value="Chromosome 1"/>
</dbReference>
<name>A0AAQ2XV31_9VIBR</name>
<dbReference type="SMART" id="SM00052">
    <property type="entry name" value="EAL"/>
    <property type="match status" value="1"/>
</dbReference>
<accession>A0AAQ2XV31</accession>
<dbReference type="AlphaFoldDB" id="A0AAQ2XV31"/>
<dbReference type="InterPro" id="IPR035919">
    <property type="entry name" value="EAL_sf"/>
</dbReference>
<feature type="domain" description="EAL" evidence="1">
    <location>
        <begin position="3"/>
        <end position="256"/>
    </location>
</feature>
<proteinExistence type="predicted"/>
<dbReference type="PROSITE" id="PS50883">
    <property type="entry name" value="EAL"/>
    <property type="match status" value="1"/>
</dbReference>